<name>A0A8S9A348_SORMA</name>
<evidence type="ECO:0000256" key="7">
    <source>
        <dbReference type="ARBA" id="ARBA00033728"/>
    </source>
</evidence>
<dbReference type="InterPro" id="IPR036871">
    <property type="entry name" value="PX_dom_sf"/>
</dbReference>
<evidence type="ECO:0000256" key="6">
    <source>
        <dbReference type="ARBA" id="ARBA00023136"/>
    </source>
</evidence>
<dbReference type="Gene3D" id="3.30.1520.10">
    <property type="entry name" value="Phox-like domain"/>
    <property type="match status" value="1"/>
</dbReference>
<feature type="compositionally biased region" description="Polar residues" evidence="10">
    <location>
        <begin position="60"/>
        <end position="84"/>
    </location>
</feature>
<protein>
    <recommendedName>
        <fullName evidence="8">Endosomal/vacuolar adapter protein YPT35</fullName>
    </recommendedName>
    <alternativeName>
        <fullName evidence="9">PX domain-containing protein YPT35</fullName>
    </alternativeName>
</protein>
<dbReference type="SMART" id="SM00312">
    <property type="entry name" value="PX"/>
    <property type="match status" value="1"/>
</dbReference>
<dbReference type="GO" id="GO:0010008">
    <property type="term" value="C:endosome membrane"/>
    <property type="evidence" value="ECO:0007669"/>
    <property type="project" value="UniProtKB-SubCell"/>
</dbReference>
<dbReference type="InterPro" id="IPR037917">
    <property type="entry name" value="Ypt35_PX"/>
</dbReference>
<evidence type="ECO:0000259" key="11">
    <source>
        <dbReference type="PROSITE" id="PS50195"/>
    </source>
</evidence>
<dbReference type="CDD" id="cd07280">
    <property type="entry name" value="PX_YPT35"/>
    <property type="match status" value="1"/>
</dbReference>
<evidence type="ECO:0000256" key="1">
    <source>
        <dbReference type="ARBA" id="ARBA00004148"/>
    </source>
</evidence>
<evidence type="ECO:0000256" key="3">
    <source>
        <dbReference type="ARBA" id="ARBA00007426"/>
    </source>
</evidence>
<dbReference type="AlphaFoldDB" id="A0A8S9A348"/>
<evidence type="ECO:0000313" key="12">
    <source>
        <dbReference type="EMBL" id="KAA8634642.1"/>
    </source>
</evidence>
<keyword evidence="4" id="KW-0926">Vacuole</keyword>
<dbReference type="EMBL" id="NMPR01000020">
    <property type="protein sequence ID" value="KAA8634642.1"/>
    <property type="molecule type" value="Genomic_DNA"/>
</dbReference>
<dbReference type="SUPFAM" id="SSF64268">
    <property type="entry name" value="PX domain"/>
    <property type="match status" value="1"/>
</dbReference>
<gene>
    <name evidence="12" type="ORF">SMACR_12600</name>
</gene>
<accession>A0A8S9A348</accession>
<dbReference type="GO" id="GO:0032266">
    <property type="term" value="F:phosphatidylinositol-3-phosphate binding"/>
    <property type="evidence" value="ECO:0007669"/>
    <property type="project" value="InterPro"/>
</dbReference>
<proteinExistence type="inferred from homology"/>
<sequence>MASDTETDQQRHREEEEQELARNRSAEGGKAVIENGHELPLRPTTPIGKPTTGARPPQAQPTSPSSNAGSSDNDNLAGSSSVDISQDDADASSELVTSPLVPSVTSPPYWAHGHNTNNNRGLGTRHTRTMSSVSAESDLPLGAITLQDNEHDDGPDGANVYGRDRNRACWAKKVDIVDHILVNGGTANIGAFVVWNIRVETLNGSRMNIRKRYSEFDGLRKRLVQTFPNFEAAVPPLPPKSILHRFQPKFLEKRRAGLQYFLNCILLNPEFSGSPVLKEFLFS</sequence>
<dbReference type="VEuPathDB" id="FungiDB:SMAC_12600"/>
<keyword evidence="5" id="KW-0967">Endosome</keyword>
<dbReference type="OMA" id="PQHNQKE"/>
<comment type="caution">
    <text evidence="12">The sequence shown here is derived from an EMBL/GenBank/DDBJ whole genome shotgun (WGS) entry which is preliminary data.</text>
</comment>
<evidence type="ECO:0000256" key="2">
    <source>
        <dbReference type="ARBA" id="ARBA00004177"/>
    </source>
</evidence>
<organism evidence="12 13">
    <name type="scientific">Sordaria macrospora</name>
    <dbReference type="NCBI Taxonomy" id="5147"/>
    <lineage>
        <taxon>Eukaryota</taxon>
        <taxon>Fungi</taxon>
        <taxon>Dikarya</taxon>
        <taxon>Ascomycota</taxon>
        <taxon>Pezizomycotina</taxon>
        <taxon>Sordariomycetes</taxon>
        <taxon>Sordariomycetidae</taxon>
        <taxon>Sordariales</taxon>
        <taxon>Sordariaceae</taxon>
        <taxon>Sordaria</taxon>
    </lineage>
</organism>
<dbReference type="Proteomes" id="UP000433876">
    <property type="component" value="Unassembled WGS sequence"/>
</dbReference>
<evidence type="ECO:0000256" key="10">
    <source>
        <dbReference type="SAM" id="MobiDB-lite"/>
    </source>
</evidence>
<dbReference type="PROSITE" id="PS50195">
    <property type="entry name" value="PX"/>
    <property type="match status" value="1"/>
</dbReference>
<comment type="function">
    <text evidence="7">Recruits the lipid transfer protein VPS13 to endosomal and vacuolar membranes.</text>
</comment>
<reference evidence="12 13" key="1">
    <citation type="submission" date="2017-07" db="EMBL/GenBank/DDBJ databases">
        <title>Genome sequence of the Sordaria macrospora wild type strain R19027.</title>
        <authorList>
            <person name="Nowrousian M."/>
            <person name="Teichert I."/>
            <person name="Kueck U."/>
        </authorList>
    </citation>
    <scope>NUCLEOTIDE SEQUENCE [LARGE SCALE GENOMIC DNA]</scope>
    <source>
        <strain evidence="12 13">R19027</strain>
        <tissue evidence="12">Mycelium</tissue>
    </source>
</reference>
<evidence type="ECO:0000256" key="9">
    <source>
        <dbReference type="ARBA" id="ARBA00033785"/>
    </source>
</evidence>
<dbReference type="PANTHER" id="PTHR10555:SF170">
    <property type="entry name" value="FI18122P1"/>
    <property type="match status" value="1"/>
</dbReference>
<dbReference type="GO" id="GO:0005774">
    <property type="term" value="C:vacuolar membrane"/>
    <property type="evidence" value="ECO:0007669"/>
    <property type="project" value="UniProtKB-SubCell"/>
</dbReference>
<feature type="domain" description="PX" evidence="11">
    <location>
        <begin position="173"/>
        <end position="283"/>
    </location>
</feature>
<comment type="similarity">
    <text evidence="3">Belongs to the YPT35 family.</text>
</comment>
<feature type="region of interest" description="Disordered" evidence="10">
    <location>
        <begin position="1"/>
        <end position="100"/>
    </location>
</feature>
<dbReference type="PANTHER" id="PTHR10555">
    <property type="entry name" value="SORTING NEXIN"/>
    <property type="match status" value="1"/>
</dbReference>
<evidence type="ECO:0000256" key="8">
    <source>
        <dbReference type="ARBA" id="ARBA00033774"/>
    </source>
</evidence>
<evidence type="ECO:0000313" key="13">
    <source>
        <dbReference type="Proteomes" id="UP000433876"/>
    </source>
</evidence>
<dbReference type="Pfam" id="PF00787">
    <property type="entry name" value="PX"/>
    <property type="match status" value="1"/>
</dbReference>
<evidence type="ECO:0000256" key="5">
    <source>
        <dbReference type="ARBA" id="ARBA00022753"/>
    </source>
</evidence>
<comment type="subcellular location">
    <subcellularLocation>
        <location evidence="2">Endosome</location>
    </subcellularLocation>
    <subcellularLocation>
        <location evidence="1">Vacuole membrane</location>
        <topology evidence="1">Peripheral membrane protein</topology>
    </subcellularLocation>
</comment>
<keyword evidence="6" id="KW-0472">Membrane</keyword>
<evidence type="ECO:0000256" key="4">
    <source>
        <dbReference type="ARBA" id="ARBA00022554"/>
    </source>
</evidence>
<dbReference type="InterPro" id="IPR001683">
    <property type="entry name" value="PX_dom"/>
</dbReference>
<feature type="compositionally biased region" description="Basic and acidic residues" evidence="10">
    <location>
        <begin position="8"/>
        <end position="27"/>
    </location>
</feature>